<dbReference type="InterPro" id="IPR038488">
    <property type="entry name" value="Integrase_DNA-bd_sf"/>
</dbReference>
<dbReference type="AlphaFoldDB" id="A0A193G1T5"/>
<evidence type="ECO:0000256" key="2">
    <source>
        <dbReference type="ARBA" id="ARBA00022908"/>
    </source>
</evidence>
<keyword evidence="2" id="KW-0229">DNA integration</keyword>
<dbReference type="PANTHER" id="PTHR30629:SF2">
    <property type="entry name" value="PROPHAGE INTEGRASE INTS-RELATED"/>
    <property type="match status" value="1"/>
</dbReference>
<evidence type="ECO:0000256" key="1">
    <source>
        <dbReference type="ARBA" id="ARBA00008857"/>
    </source>
</evidence>
<dbReference type="EMBL" id="CP016171">
    <property type="protein sequence ID" value="ANN73411.1"/>
    <property type="molecule type" value="Genomic_DNA"/>
</dbReference>
<dbReference type="Gene3D" id="3.30.160.390">
    <property type="entry name" value="Integrase, DNA-binding domain"/>
    <property type="match status" value="1"/>
</dbReference>
<dbReference type="GO" id="GO:0003677">
    <property type="term" value="F:DNA binding"/>
    <property type="evidence" value="ECO:0007669"/>
    <property type="project" value="InterPro"/>
</dbReference>
<dbReference type="InterPro" id="IPR013762">
    <property type="entry name" value="Integrase-like_cat_sf"/>
</dbReference>
<sequence>MPVLTTRAVEAHKPQAKPYKITLDRGVQLRIAPDGQRTVLVRYTVKGSDDERQYTLPQEYGDGPGQIKLADACAEGQRIRALARAGVDWPAQEEARPRAEAEAAAQALAVAKAPTLTEGLREYVEKKRRTKDSLPLKARTKSEYLEMITPGKIGKNGRQFADGELVPLADTPMPEITAKAIWDVYNAQLKRSRRRADYAMQVLRAVPRWHGITIPDNPLSQTTAGRNRIVIAAPKGNPTPIPAEKLGAWWLAACECPRHIGADYYRFQVLTGCRGVEIHGEKKYDYEPIRVRDVDLQTGRILLIDTKNRSNHLLLLSRQALAIAEKACKGRKPEDPLFDIVDARKVLARINKRAGTHVQGHDMRATFATIAEELVSGGVLKRMINHAANNDVTLGHYVGKGRSTVARWLADRRGLHRKRRRRGNGTAVGTRRPGCRRLRRHRDYSPGY</sequence>
<comment type="similarity">
    <text evidence="1">Belongs to the 'phage' integrase family.</text>
</comment>
<evidence type="ECO:0000259" key="4">
    <source>
        <dbReference type="Pfam" id="PF13356"/>
    </source>
</evidence>
<dbReference type="Proteomes" id="UP000092213">
    <property type="component" value="Chromosome"/>
</dbReference>
<dbReference type="InterPro" id="IPR025166">
    <property type="entry name" value="Integrase_DNA_bind_dom"/>
</dbReference>
<organism evidence="5 6">
    <name type="scientific">Bordetella bronchialis</name>
    <dbReference type="NCBI Taxonomy" id="463025"/>
    <lineage>
        <taxon>Bacteria</taxon>
        <taxon>Pseudomonadati</taxon>
        <taxon>Pseudomonadota</taxon>
        <taxon>Betaproteobacteria</taxon>
        <taxon>Burkholderiales</taxon>
        <taxon>Alcaligenaceae</taxon>
        <taxon>Bordetella</taxon>
    </lineage>
</organism>
<keyword evidence="3" id="KW-0233">DNA recombination</keyword>
<evidence type="ECO:0000313" key="6">
    <source>
        <dbReference type="Proteomes" id="UP000092213"/>
    </source>
</evidence>
<dbReference type="SUPFAM" id="SSF56349">
    <property type="entry name" value="DNA breaking-rejoining enzymes"/>
    <property type="match status" value="1"/>
</dbReference>
<dbReference type="Gene3D" id="1.10.443.10">
    <property type="entry name" value="Intergrase catalytic core"/>
    <property type="match status" value="1"/>
</dbReference>
<evidence type="ECO:0000313" key="5">
    <source>
        <dbReference type="EMBL" id="ANN73411.1"/>
    </source>
</evidence>
<name>A0A193G1T5_9BORD</name>
<dbReference type="PANTHER" id="PTHR30629">
    <property type="entry name" value="PROPHAGE INTEGRASE"/>
    <property type="match status" value="1"/>
</dbReference>
<dbReference type="InterPro" id="IPR011010">
    <property type="entry name" value="DNA_brk_join_enz"/>
</dbReference>
<dbReference type="RefSeq" id="WP_066671374.1">
    <property type="nucleotide sequence ID" value="NZ_CP016171.1"/>
</dbReference>
<dbReference type="GO" id="GO:0006310">
    <property type="term" value="P:DNA recombination"/>
    <property type="evidence" value="ECO:0007669"/>
    <property type="project" value="UniProtKB-KW"/>
</dbReference>
<protein>
    <submittedName>
        <fullName evidence="5">Integrase</fullName>
    </submittedName>
</protein>
<accession>A0A193G1T5</accession>
<evidence type="ECO:0000256" key="3">
    <source>
        <dbReference type="ARBA" id="ARBA00023172"/>
    </source>
</evidence>
<feature type="domain" description="Integrase DNA-binding" evidence="4">
    <location>
        <begin position="4"/>
        <end position="94"/>
    </location>
</feature>
<dbReference type="Pfam" id="PF13356">
    <property type="entry name" value="Arm-DNA-bind_3"/>
    <property type="match status" value="1"/>
</dbReference>
<reference evidence="5 6" key="1">
    <citation type="submission" date="2016-06" db="EMBL/GenBank/DDBJ databases">
        <title>Complete genome sequences of Bordetella bronchialis and Bordetella flabilis.</title>
        <authorList>
            <person name="LiPuma J.J."/>
            <person name="Spilker T."/>
        </authorList>
    </citation>
    <scope>NUCLEOTIDE SEQUENCE [LARGE SCALE GENOMIC DNA]</scope>
    <source>
        <strain evidence="5 6">AU17976</strain>
    </source>
</reference>
<proteinExistence type="inferred from homology"/>
<gene>
    <name evidence="5" type="ORF">BAU08_20510</name>
</gene>
<dbReference type="InterPro" id="IPR050808">
    <property type="entry name" value="Phage_Integrase"/>
</dbReference>
<dbReference type="STRING" id="463025.BAU08_20510"/>
<dbReference type="GO" id="GO:0015074">
    <property type="term" value="P:DNA integration"/>
    <property type="evidence" value="ECO:0007669"/>
    <property type="project" value="UniProtKB-KW"/>
</dbReference>